<keyword evidence="2" id="KW-1185">Reference proteome</keyword>
<proteinExistence type="predicted"/>
<sequence length="378" mass="43031">MGAFFTNVQLKVLNPNQPDLNELIINYIIQLNTEAGFLKVDDENDADKSVIISISEDRSWISIYDEETEDQHIKKLNKLAANLSKAFKTTALSVLVNDSDSLYLGLNINGVLKDTISNRSRKVDFTKNKDILWSGILINNYSFDNIITACQNKSHFVEDFLTELGKFINLDTSNLLTGYEYLNQNKLTKQVKLNFAQKDKKKPPELGLTQFKTVASGIVLDIKAGEKQTAEWIITNEGSASRGLDIMLTGTCIENDLLIPELAKLRFFNPETEIFHEYTSYFIETISTEKEKLFYVTMEDIEIPKGFKPVLPMTAKEYKRYSAIQYTHTLTINIRFRGGKEGSGEFTVFFSPLANRQEGSASSTLVKMSLEEWRKTNW</sequence>
<comment type="caution">
    <text evidence="1">The sequence shown here is derived from an EMBL/GenBank/DDBJ whole genome shotgun (WGS) entry which is preliminary data.</text>
</comment>
<evidence type="ECO:0000313" key="2">
    <source>
        <dbReference type="Proteomes" id="UP001597511"/>
    </source>
</evidence>
<reference evidence="2" key="1">
    <citation type="journal article" date="2019" name="Int. J. Syst. Evol. Microbiol.">
        <title>The Global Catalogue of Microorganisms (GCM) 10K type strain sequencing project: providing services to taxonomists for standard genome sequencing and annotation.</title>
        <authorList>
            <consortium name="The Broad Institute Genomics Platform"/>
            <consortium name="The Broad Institute Genome Sequencing Center for Infectious Disease"/>
            <person name="Wu L."/>
            <person name="Ma J."/>
        </authorList>
    </citation>
    <scope>NUCLEOTIDE SEQUENCE [LARGE SCALE GENOMIC DNA]</scope>
    <source>
        <strain evidence="2">KCTC 23299</strain>
    </source>
</reference>
<organism evidence="1 2">
    <name type="scientific">Terrimonas rubra</name>
    <dbReference type="NCBI Taxonomy" id="1035890"/>
    <lineage>
        <taxon>Bacteria</taxon>
        <taxon>Pseudomonadati</taxon>
        <taxon>Bacteroidota</taxon>
        <taxon>Chitinophagia</taxon>
        <taxon>Chitinophagales</taxon>
        <taxon>Chitinophagaceae</taxon>
        <taxon>Terrimonas</taxon>
    </lineage>
</organism>
<evidence type="ECO:0000313" key="1">
    <source>
        <dbReference type="EMBL" id="MFD2918208.1"/>
    </source>
</evidence>
<name>A0ABW5ZYV8_9BACT</name>
<accession>A0ABW5ZYV8</accession>
<protein>
    <submittedName>
        <fullName evidence="1">Uncharacterized protein</fullName>
    </submittedName>
</protein>
<dbReference type="Proteomes" id="UP001597511">
    <property type="component" value="Unassembled WGS sequence"/>
</dbReference>
<gene>
    <name evidence="1" type="ORF">ACFS6H_00725</name>
</gene>
<dbReference type="EMBL" id="JBHUOZ010000001">
    <property type="protein sequence ID" value="MFD2918208.1"/>
    <property type="molecule type" value="Genomic_DNA"/>
</dbReference>
<dbReference type="RefSeq" id="WP_386093925.1">
    <property type="nucleotide sequence ID" value="NZ_JBHUOZ010000001.1"/>
</dbReference>